<feature type="region of interest" description="Disordered" evidence="8">
    <location>
        <begin position="217"/>
        <end position="240"/>
    </location>
</feature>
<keyword evidence="6" id="KW-0539">Nucleus</keyword>
<comment type="subcellular location">
    <subcellularLocation>
        <location evidence="1">Nucleus</location>
    </subcellularLocation>
</comment>
<dbReference type="OrthoDB" id="10004641at2759"/>
<organism evidence="10 11">
    <name type="scientific">Nesidiocoris tenuis</name>
    <dbReference type="NCBI Taxonomy" id="355587"/>
    <lineage>
        <taxon>Eukaryota</taxon>
        <taxon>Metazoa</taxon>
        <taxon>Ecdysozoa</taxon>
        <taxon>Arthropoda</taxon>
        <taxon>Hexapoda</taxon>
        <taxon>Insecta</taxon>
        <taxon>Pterygota</taxon>
        <taxon>Neoptera</taxon>
        <taxon>Paraneoptera</taxon>
        <taxon>Hemiptera</taxon>
        <taxon>Heteroptera</taxon>
        <taxon>Panheteroptera</taxon>
        <taxon>Cimicomorpha</taxon>
        <taxon>Miridae</taxon>
        <taxon>Dicyphina</taxon>
        <taxon>Nesidiocoris</taxon>
    </lineage>
</organism>
<evidence type="ECO:0000256" key="7">
    <source>
        <dbReference type="PROSITE-ProRule" id="PRU00042"/>
    </source>
</evidence>
<evidence type="ECO:0000256" key="8">
    <source>
        <dbReference type="SAM" id="MobiDB-lite"/>
    </source>
</evidence>
<dbReference type="PROSITE" id="PS00028">
    <property type="entry name" value="ZINC_FINGER_C2H2_1"/>
    <property type="match status" value="2"/>
</dbReference>
<evidence type="ECO:0000256" key="3">
    <source>
        <dbReference type="ARBA" id="ARBA00022737"/>
    </source>
</evidence>
<keyword evidence="4 7" id="KW-0863">Zinc-finger</keyword>
<keyword evidence="11" id="KW-1185">Reference proteome</keyword>
<keyword evidence="3" id="KW-0677">Repeat</keyword>
<dbReference type="InterPro" id="IPR013087">
    <property type="entry name" value="Znf_C2H2_type"/>
</dbReference>
<keyword evidence="5" id="KW-0862">Zinc</keyword>
<proteinExistence type="predicted"/>
<dbReference type="SUPFAM" id="SSF57667">
    <property type="entry name" value="beta-beta-alpha zinc fingers"/>
    <property type="match status" value="1"/>
</dbReference>
<keyword evidence="2" id="KW-0479">Metal-binding</keyword>
<dbReference type="InterPro" id="IPR050888">
    <property type="entry name" value="ZnF_C2H2-type_TF"/>
</dbReference>
<evidence type="ECO:0000313" key="11">
    <source>
        <dbReference type="Proteomes" id="UP000479000"/>
    </source>
</evidence>
<dbReference type="Pfam" id="PF00096">
    <property type="entry name" value="zf-C2H2"/>
    <property type="match status" value="1"/>
</dbReference>
<dbReference type="Proteomes" id="UP000479000">
    <property type="component" value="Unassembled WGS sequence"/>
</dbReference>
<sequence length="240" mass="26341">MICLRSFATKGSLKLHTTTCKKSAEQKFSCASCGKVFSKKIHLNSHMRFSHPDIDVDPRFKYKCPNCPQRYMTEDELLVDHAKEGCITPGDVCDLCGEIYYIRGGLEAHMKAAHSQTVHSTQQKYACFNSSSRNTPASTATAKIRLLHQQQRKYACFNSSSRNTPASAAAAAEIRLLQQQQQKYACFNSSGSNTLASTAAAVISCLQQQLQKYTCSNSSSGNTPASTAAAGIRLIQPQRQ</sequence>
<dbReference type="SMART" id="SM00355">
    <property type="entry name" value="ZnF_C2H2"/>
    <property type="match status" value="3"/>
</dbReference>
<feature type="compositionally biased region" description="Polar residues" evidence="8">
    <location>
        <begin position="217"/>
        <end position="226"/>
    </location>
</feature>
<protein>
    <recommendedName>
        <fullName evidence="9">C2H2-type domain-containing protein</fullName>
    </recommendedName>
</protein>
<dbReference type="FunFam" id="3.30.160.60:FF:000100">
    <property type="entry name" value="Zinc finger 45-like"/>
    <property type="match status" value="1"/>
</dbReference>
<accession>A0A6H5FXU7</accession>
<name>A0A6H5FXU7_9HEMI</name>
<evidence type="ECO:0000256" key="6">
    <source>
        <dbReference type="ARBA" id="ARBA00023242"/>
    </source>
</evidence>
<dbReference type="InterPro" id="IPR036236">
    <property type="entry name" value="Znf_C2H2_sf"/>
</dbReference>
<evidence type="ECO:0000259" key="9">
    <source>
        <dbReference type="PROSITE" id="PS50157"/>
    </source>
</evidence>
<reference evidence="10 11" key="1">
    <citation type="submission" date="2020-02" db="EMBL/GenBank/DDBJ databases">
        <authorList>
            <person name="Ferguson B K."/>
        </authorList>
    </citation>
    <scope>NUCLEOTIDE SEQUENCE [LARGE SCALE GENOMIC DNA]</scope>
</reference>
<evidence type="ECO:0000256" key="5">
    <source>
        <dbReference type="ARBA" id="ARBA00022833"/>
    </source>
</evidence>
<feature type="domain" description="C2H2-type" evidence="9">
    <location>
        <begin position="28"/>
        <end position="51"/>
    </location>
</feature>
<gene>
    <name evidence="10" type="ORF">NTEN_LOCUS1284</name>
</gene>
<evidence type="ECO:0000256" key="4">
    <source>
        <dbReference type="ARBA" id="ARBA00022771"/>
    </source>
</evidence>
<dbReference type="PANTHER" id="PTHR24406">
    <property type="entry name" value="TRANSCRIPTIONAL REPRESSOR CTCFL-RELATED"/>
    <property type="match status" value="1"/>
</dbReference>
<evidence type="ECO:0000313" key="10">
    <source>
        <dbReference type="EMBL" id="CAA9994468.1"/>
    </source>
</evidence>
<evidence type="ECO:0000256" key="1">
    <source>
        <dbReference type="ARBA" id="ARBA00004123"/>
    </source>
</evidence>
<evidence type="ECO:0000256" key="2">
    <source>
        <dbReference type="ARBA" id="ARBA00022723"/>
    </source>
</evidence>
<dbReference type="GO" id="GO:0008270">
    <property type="term" value="F:zinc ion binding"/>
    <property type="evidence" value="ECO:0007669"/>
    <property type="project" value="UniProtKB-KW"/>
</dbReference>
<dbReference type="EMBL" id="CADCXU010001992">
    <property type="protein sequence ID" value="CAA9994468.1"/>
    <property type="molecule type" value="Genomic_DNA"/>
</dbReference>
<dbReference type="GO" id="GO:0005634">
    <property type="term" value="C:nucleus"/>
    <property type="evidence" value="ECO:0007669"/>
    <property type="project" value="UniProtKB-SubCell"/>
</dbReference>
<dbReference type="PROSITE" id="PS50157">
    <property type="entry name" value="ZINC_FINGER_C2H2_2"/>
    <property type="match status" value="1"/>
</dbReference>
<dbReference type="AlphaFoldDB" id="A0A6H5FXU7"/>
<dbReference type="Gene3D" id="3.30.160.60">
    <property type="entry name" value="Classic Zinc Finger"/>
    <property type="match status" value="2"/>
</dbReference>